<accession>A0A368DL60</accession>
<evidence type="ECO:0000256" key="15">
    <source>
        <dbReference type="PROSITE-ProRule" id="PRU00546"/>
    </source>
</evidence>
<dbReference type="GO" id="GO:0005524">
    <property type="term" value="F:ATP binding"/>
    <property type="evidence" value="ECO:0007669"/>
    <property type="project" value="InterPro"/>
</dbReference>
<feature type="zinc finger region" description="CR-type" evidence="15">
    <location>
        <begin position="136"/>
        <end position="214"/>
    </location>
</feature>
<feature type="binding site" evidence="14">
    <location>
        <position position="205"/>
    </location>
    <ligand>
        <name>Zn(2+)</name>
        <dbReference type="ChEBI" id="CHEBI:29105"/>
        <label>1</label>
    </ligand>
</feature>
<dbReference type="Gene3D" id="2.60.260.20">
    <property type="entry name" value="Urease metallochaperone UreE, N-terminal domain"/>
    <property type="match status" value="2"/>
</dbReference>
<evidence type="ECO:0000256" key="12">
    <source>
        <dbReference type="ARBA" id="ARBA00061004"/>
    </source>
</evidence>
<dbReference type="NCBIfam" id="NF008035">
    <property type="entry name" value="PRK10767.1"/>
    <property type="match status" value="1"/>
</dbReference>
<dbReference type="SUPFAM" id="SSF49493">
    <property type="entry name" value="HSP40/DnaJ peptide-binding domain"/>
    <property type="match status" value="2"/>
</dbReference>
<keyword evidence="10 14" id="KW-0143">Chaperone</keyword>
<evidence type="ECO:0000256" key="3">
    <source>
        <dbReference type="ARBA" id="ARBA00022490"/>
    </source>
</evidence>
<feature type="repeat" description="CXXCXGXG motif" evidence="14">
    <location>
        <begin position="188"/>
        <end position="195"/>
    </location>
</feature>
<feature type="binding site" evidence="14">
    <location>
        <position position="166"/>
    </location>
    <ligand>
        <name>Zn(2+)</name>
        <dbReference type="ChEBI" id="CHEBI:29105"/>
        <label>2</label>
    </ligand>
</feature>
<feature type="binding site" evidence="14">
    <location>
        <position position="149"/>
    </location>
    <ligand>
        <name>Zn(2+)</name>
        <dbReference type="ChEBI" id="CHEBI:29105"/>
        <label>1</label>
    </ligand>
</feature>
<evidence type="ECO:0000256" key="11">
    <source>
        <dbReference type="ARBA" id="ARBA00053423"/>
    </source>
</evidence>
<keyword evidence="3 14" id="KW-0963">Cytoplasm</keyword>
<dbReference type="PRINTS" id="PR00625">
    <property type="entry name" value="JDOMAIN"/>
</dbReference>
<dbReference type="SUPFAM" id="SSF46565">
    <property type="entry name" value="Chaperone J-domain"/>
    <property type="match status" value="1"/>
</dbReference>
<evidence type="ECO:0000256" key="7">
    <source>
        <dbReference type="ARBA" id="ARBA00022771"/>
    </source>
</evidence>
<feature type="domain" description="J" evidence="16">
    <location>
        <begin position="5"/>
        <end position="70"/>
    </location>
</feature>
<feature type="binding site" evidence="14">
    <location>
        <position position="191"/>
    </location>
    <ligand>
        <name>Zn(2+)</name>
        <dbReference type="ChEBI" id="CHEBI:29105"/>
        <label>2</label>
    </ligand>
</feature>
<feature type="repeat" description="CXXCXGXG motif" evidence="14">
    <location>
        <begin position="166"/>
        <end position="173"/>
    </location>
</feature>
<evidence type="ECO:0000256" key="1">
    <source>
        <dbReference type="ARBA" id="ARBA00004496"/>
    </source>
</evidence>
<feature type="binding site" evidence="14">
    <location>
        <position position="152"/>
    </location>
    <ligand>
        <name>Zn(2+)</name>
        <dbReference type="ChEBI" id="CHEBI:29105"/>
        <label>1</label>
    </ligand>
</feature>
<dbReference type="GO" id="GO:0009408">
    <property type="term" value="P:response to heat"/>
    <property type="evidence" value="ECO:0007669"/>
    <property type="project" value="InterPro"/>
</dbReference>
<dbReference type="GO" id="GO:0006260">
    <property type="term" value="P:DNA replication"/>
    <property type="evidence" value="ECO:0007669"/>
    <property type="project" value="UniProtKB-KW"/>
</dbReference>
<keyword evidence="4 14" id="KW-0235">DNA replication</keyword>
<dbReference type="Proteomes" id="UP000253570">
    <property type="component" value="Unassembled WGS sequence"/>
</dbReference>
<dbReference type="PANTHER" id="PTHR43096:SF48">
    <property type="entry name" value="CHAPERONE PROTEIN DNAJ"/>
    <property type="match status" value="1"/>
</dbReference>
<dbReference type="PROSITE" id="PS50076">
    <property type="entry name" value="DNAJ_2"/>
    <property type="match status" value="1"/>
</dbReference>
<evidence type="ECO:0000313" key="18">
    <source>
        <dbReference type="EMBL" id="RCL72569.1"/>
    </source>
</evidence>
<keyword evidence="7 14" id="KW-0863">Zinc-finger</keyword>
<proteinExistence type="inferred from homology"/>
<evidence type="ECO:0000259" key="16">
    <source>
        <dbReference type="PROSITE" id="PS50076"/>
    </source>
</evidence>
<dbReference type="InterPro" id="IPR012724">
    <property type="entry name" value="DnaJ"/>
</dbReference>
<evidence type="ECO:0000256" key="10">
    <source>
        <dbReference type="ARBA" id="ARBA00023186"/>
    </source>
</evidence>
<dbReference type="InterPro" id="IPR036410">
    <property type="entry name" value="HSP_DnaJ_Cys-rich_dom_sf"/>
</dbReference>
<keyword evidence="9 14" id="KW-0346">Stress response</keyword>
<evidence type="ECO:0000256" key="5">
    <source>
        <dbReference type="ARBA" id="ARBA00022723"/>
    </source>
</evidence>
<feature type="binding site" evidence="14">
    <location>
        <position position="188"/>
    </location>
    <ligand>
        <name>Zn(2+)</name>
        <dbReference type="ChEBI" id="CHEBI:29105"/>
        <label>2</label>
    </ligand>
</feature>
<sequence length="374" mass="40806">MAKKDYYNILGVDKSCDEKSLKTAFRKLAKQYHPDHNSGNPEAEAQFKEVSEAYERLKNPESRAAYDRYGHAAFDGSAGRGQGGAGFDGNFSSSFSDIFNDFFGDFGSTSRSNASANRGSDLRYNLEISLEEAFNGKSDTINVPMNTTCSTCSGSGGEKGEAPIICPSCQGSGKTLASQGFFTIERTCSSCHGNGKIVVNPCKSCAGQGRQKKPKKLNIDIPAGVEDGNRIRLSGQGEAGIRGGGPGDLYIFISIKPHIFFERDGSDLFCNVPVSMATAALGGQINIPTVDGGKTRVVIPEGSQNNKQFRLRSKGMPILRQKRQGDLYLKITVETPINLSKKQKELLKEFEEMSNDKTNPESHSFFKKIRDLWQ</sequence>
<evidence type="ECO:0000256" key="9">
    <source>
        <dbReference type="ARBA" id="ARBA00023016"/>
    </source>
</evidence>
<reference evidence="18 19" key="1">
    <citation type="journal article" date="2018" name="Microbiome">
        <title>Fine metagenomic profile of the Mediterranean stratified and mixed water columns revealed by assembly and recruitment.</title>
        <authorList>
            <person name="Haro-Moreno J.M."/>
            <person name="Lopez-Perez M."/>
            <person name="De La Torre J.R."/>
            <person name="Picazo A."/>
            <person name="Camacho A."/>
            <person name="Rodriguez-Valera F."/>
        </authorList>
    </citation>
    <scope>NUCLEOTIDE SEQUENCE [LARGE SCALE GENOMIC DNA]</scope>
    <source>
        <strain evidence="18">MED-G57</strain>
    </source>
</reference>
<evidence type="ECO:0000256" key="13">
    <source>
        <dbReference type="ARBA" id="ARBA00067609"/>
    </source>
</evidence>
<dbReference type="HAMAP" id="MF_01152">
    <property type="entry name" value="DnaJ"/>
    <property type="match status" value="1"/>
</dbReference>
<dbReference type="EMBL" id="QOQD01000012">
    <property type="protein sequence ID" value="RCL72569.1"/>
    <property type="molecule type" value="Genomic_DNA"/>
</dbReference>
<organism evidence="18 19">
    <name type="scientific">PS1 clade bacterium</name>
    <dbReference type="NCBI Taxonomy" id="2175152"/>
    <lineage>
        <taxon>Bacteria</taxon>
        <taxon>Pseudomonadati</taxon>
        <taxon>Pseudomonadota</taxon>
        <taxon>Alphaproteobacteria</taxon>
        <taxon>PS1 clade</taxon>
    </lineage>
</organism>
<protein>
    <recommendedName>
        <fullName evidence="13 14">Chaperone protein DnaJ</fullName>
    </recommendedName>
</protein>
<keyword evidence="5 14" id="KW-0479">Metal-binding</keyword>
<evidence type="ECO:0000256" key="14">
    <source>
        <dbReference type="HAMAP-Rule" id="MF_01152"/>
    </source>
</evidence>
<gene>
    <name evidence="14 18" type="primary">dnaJ</name>
    <name evidence="18" type="ORF">DBW71_04970</name>
</gene>
<dbReference type="Pfam" id="PF01556">
    <property type="entry name" value="DnaJ_C"/>
    <property type="match status" value="1"/>
</dbReference>
<dbReference type="SUPFAM" id="SSF57938">
    <property type="entry name" value="DnaJ/Hsp40 cysteine-rich domain"/>
    <property type="match status" value="1"/>
</dbReference>
<dbReference type="AlphaFoldDB" id="A0A368DL60"/>
<dbReference type="GO" id="GO:0008270">
    <property type="term" value="F:zinc ion binding"/>
    <property type="evidence" value="ECO:0007669"/>
    <property type="project" value="UniProtKB-UniRule"/>
</dbReference>
<dbReference type="InterPro" id="IPR001623">
    <property type="entry name" value="DnaJ_domain"/>
</dbReference>
<evidence type="ECO:0000259" key="17">
    <source>
        <dbReference type="PROSITE" id="PS51188"/>
    </source>
</evidence>
<dbReference type="PROSITE" id="PS00636">
    <property type="entry name" value="DNAJ_1"/>
    <property type="match status" value="1"/>
</dbReference>
<dbReference type="Pfam" id="PF00684">
    <property type="entry name" value="DnaJ_CXXCXGXG"/>
    <property type="match status" value="1"/>
</dbReference>
<comment type="function">
    <text evidence="11 14">Participates actively in the response to hyperosmotic and heat shock by preventing the aggregation of stress-denatured proteins and by disaggregating proteins, also in an autonomous, DnaK-independent fashion. Unfolded proteins bind initially to DnaJ; upon interaction with the DnaJ-bound protein, DnaK hydrolyzes its bound ATP, resulting in the formation of a stable complex. GrpE releases ADP from DnaK; ATP binding to DnaK triggers the release of the substrate protein, thus completing the reaction cycle. Several rounds of ATP-dependent interactions between DnaJ, DnaK and GrpE are required for fully efficient folding. Also involved, together with DnaK and GrpE, in the DNA replication of plasmids through activation of initiation proteins.</text>
</comment>
<dbReference type="PANTHER" id="PTHR43096">
    <property type="entry name" value="DNAJ HOMOLOG 1, MITOCHONDRIAL-RELATED"/>
    <property type="match status" value="1"/>
</dbReference>
<comment type="cofactor">
    <cofactor evidence="14">
        <name>Zn(2+)</name>
        <dbReference type="ChEBI" id="CHEBI:29105"/>
    </cofactor>
    <text evidence="14">Binds 2 Zn(2+) ions per monomer.</text>
</comment>
<dbReference type="GO" id="GO:0051082">
    <property type="term" value="F:unfolded protein binding"/>
    <property type="evidence" value="ECO:0007669"/>
    <property type="project" value="UniProtKB-UniRule"/>
</dbReference>
<evidence type="ECO:0000256" key="4">
    <source>
        <dbReference type="ARBA" id="ARBA00022705"/>
    </source>
</evidence>
<dbReference type="FunFam" id="1.10.287.110:FF:000034">
    <property type="entry name" value="Chaperone protein DnaJ"/>
    <property type="match status" value="1"/>
</dbReference>
<evidence type="ECO:0000256" key="8">
    <source>
        <dbReference type="ARBA" id="ARBA00022833"/>
    </source>
</evidence>
<evidence type="ECO:0000313" key="19">
    <source>
        <dbReference type="Proteomes" id="UP000253570"/>
    </source>
</evidence>
<dbReference type="InterPro" id="IPR008971">
    <property type="entry name" value="HSP40/DnaJ_pept-bd"/>
</dbReference>
<dbReference type="GO" id="GO:0031072">
    <property type="term" value="F:heat shock protein binding"/>
    <property type="evidence" value="ECO:0007669"/>
    <property type="project" value="InterPro"/>
</dbReference>
<dbReference type="InterPro" id="IPR018253">
    <property type="entry name" value="DnaJ_domain_CS"/>
</dbReference>
<comment type="domain">
    <text evidence="14">The J domain is necessary and sufficient to stimulate DnaK ATPase activity. Zinc center 1 plays an important role in the autonomous, DnaK-independent chaperone activity of DnaJ. Zinc center 2 is essential for interaction with DnaK and for DnaJ activity.</text>
</comment>
<comment type="subunit">
    <text evidence="2 14">Homodimer.</text>
</comment>
<dbReference type="PROSITE" id="PS51188">
    <property type="entry name" value="ZF_CR"/>
    <property type="match status" value="1"/>
</dbReference>
<comment type="subcellular location">
    <subcellularLocation>
        <location evidence="1 14">Cytoplasm</location>
    </subcellularLocation>
</comment>
<dbReference type="CDD" id="cd10747">
    <property type="entry name" value="DnaJ_C"/>
    <property type="match status" value="1"/>
</dbReference>
<evidence type="ECO:0000256" key="2">
    <source>
        <dbReference type="ARBA" id="ARBA00011738"/>
    </source>
</evidence>
<dbReference type="FunFam" id="2.10.230.10:FF:000002">
    <property type="entry name" value="Molecular chaperone DnaJ"/>
    <property type="match status" value="1"/>
</dbReference>
<dbReference type="Pfam" id="PF00226">
    <property type="entry name" value="DnaJ"/>
    <property type="match status" value="1"/>
</dbReference>
<dbReference type="GO" id="GO:0005737">
    <property type="term" value="C:cytoplasm"/>
    <property type="evidence" value="ECO:0007669"/>
    <property type="project" value="UniProtKB-SubCell"/>
</dbReference>
<dbReference type="InterPro" id="IPR036869">
    <property type="entry name" value="J_dom_sf"/>
</dbReference>
<dbReference type="NCBIfam" id="TIGR02349">
    <property type="entry name" value="DnaJ_bact"/>
    <property type="match status" value="1"/>
</dbReference>
<name>A0A368DL60_9PROT</name>
<feature type="domain" description="CR-type" evidence="17">
    <location>
        <begin position="136"/>
        <end position="214"/>
    </location>
</feature>
<dbReference type="CDD" id="cd10719">
    <property type="entry name" value="DnaJ_zf"/>
    <property type="match status" value="1"/>
</dbReference>
<dbReference type="CDD" id="cd06257">
    <property type="entry name" value="DnaJ"/>
    <property type="match status" value="1"/>
</dbReference>
<dbReference type="InterPro" id="IPR001305">
    <property type="entry name" value="HSP_DnaJ_Cys-rich_dom"/>
</dbReference>
<feature type="binding site" evidence="14">
    <location>
        <position position="169"/>
    </location>
    <ligand>
        <name>Zn(2+)</name>
        <dbReference type="ChEBI" id="CHEBI:29105"/>
        <label>2</label>
    </ligand>
</feature>
<feature type="repeat" description="CXXCXGXG motif" evidence="14">
    <location>
        <begin position="202"/>
        <end position="209"/>
    </location>
</feature>
<dbReference type="InterPro" id="IPR002939">
    <property type="entry name" value="DnaJ_C"/>
</dbReference>
<dbReference type="FunFam" id="2.60.260.20:FF:000004">
    <property type="entry name" value="Molecular chaperone DnaJ"/>
    <property type="match status" value="1"/>
</dbReference>
<feature type="repeat" description="CXXCXGXG motif" evidence="14">
    <location>
        <begin position="149"/>
        <end position="156"/>
    </location>
</feature>
<comment type="caution">
    <text evidence="18">The sequence shown here is derived from an EMBL/GenBank/DDBJ whole genome shotgun (WGS) entry which is preliminary data.</text>
</comment>
<keyword evidence="8 14" id="KW-0862">Zinc</keyword>
<evidence type="ECO:0000256" key="6">
    <source>
        <dbReference type="ARBA" id="ARBA00022737"/>
    </source>
</evidence>
<feature type="binding site" evidence="14">
    <location>
        <position position="202"/>
    </location>
    <ligand>
        <name>Zn(2+)</name>
        <dbReference type="ChEBI" id="CHEBI:29105"/>
        <label>1</label>
    </ligand>
</feature>
<dbReference type="GO" id="GO:0042026">
    <property type="term" value="P:protein refolding"/>
    <property type="evidence" value="ECO:0007669"/>
    <property type="project" value="TreeGrafter"/>
</dbReference>
<keyword evidence="6 14" id="KW-0677">Repeat</keyword>
<dbReference type="SMART" id="SM00271">
    <property type="entry name" value="DnaJ"/>
    <property type="match status" value="1"/>
</dbReference>
<dbReference type="Gene3D" id="1.10.287.110">
    <property type="entry name" value="DnaJ domain"/>
    <property type="match status" value="1"/>
</dbReference>
<comment type="similarity">
    <text evidence="12 14">Belongs to the DnaJ family.</text>
</comment>
<dbReference type="Gene3D" id="2.10.230.10">
    <property type="entry name" value="Heat shock protein DnaJ, cysteine-rich domain"/>
    <property type="match status" value="1"/>
</dbReference>